<keyword evidence="3" id="KW-0808">Transferase</keyword>
<dbReference type="GO" id="GO:0008757">
    <property type="term" value="F:S-adenosylmethionine-dependent methyltransferase activity"/>
    <property type="evidence" value="ECO:0007669"/>
    <property type="project" value="InterPro"/>
</dbReference>
<dbReference type="EMBL" id="QUSZ01008848">
    <property type="protein sequence ID" value="RHX99874.1"/>
    <property type="molecule type" value="Genomic_DNA"/>
</dbReference>
<sequence length="247" mass="26886">MRRTLGCGSGSGGGQLKLLRRHFFDKVGRDWEKAWTQQVTPWELQGVNPSFVEGLALLPPSTNDPQVGGRRKALVPGCGSGFDLLHLHAQGWDATGLDISCTAIDVARSNLGRDADSITLVQADFFDPSTPSVHPHSFDLIYDYLFFAAIDPSMRAACAARFHALLRPDTGRLVTLLFPLAPPPLPLSYSSISSSTSTDQGPPYVLSLDDYRHILEPAGLVLDSTHVPTTSIPPRRGRELLAVWSRS</sequence>
<evidence type="ECO:0000256" key="1">
    <source>
        <dbReference type="ARBA" id="ARBA00022553"/>
    </source>
</evidence>
<gene>
    <name evidence="5" type="ORF">DYB36_013538</name>
</gene>
<proteinExistence type="predicted"/>
<dbReference type="InterPro" id="IPR008854">
    <property type="entry name" value="TPMT"/>
</dbReference>
<reference evidence="5 6" key="1">
    <citation type="submission" date="2018-08" db="EMBL/GenBank/DDBJ databases">
        <title>Aphanomyces genome sequencing and annotation.</title>
        <authorList>
            <person name="Minardi D."/>
            <person name="Oidtmann B."/>
            <person name="Van Der Giezen M."/>
            <person name="Studholme D.J."/>
        </authorList>
    </citation>
    <scope>NUCLEOTIDE SEQUENCE [LARGE SCALE GENOMIC DNA]</scope>
    <source>
        <strain evidence="5 6">Kv</strain>
    </source>
</reference>
<keyword evidence="1" id="KW-0597">Phosphoprotein</keyword>
<keyword evidence="2" id="KW-0489">Methyltransferase</keyword>
<dbReference type="PANTHER" id="PTHR32183">
    <property type="match status" value="1"/>
</dbReference>
<protein>
    <recommendedName>
        <fullName evidence="7">Methyltransferase domain-containing protein</fullName>
    </recommendedName>
</protein>
<dbReference type="SUPFAM" id="SSF53335">
    <property type="entry name" value="S-adenosyl-L-methionine-dependent methyltransferases"/>
    <property type="match status" value="1"/>
</dbReference>
<dbReference type="AlphaFoldDB" id="A0A397A0J9"/>
<dbReference type="Pfam" id="PF05724">
    <property type="entry name" value="TPMT"/>
    <property type="match status" value="1"/>
</dbReference>
<accession>A0A397A0J9</accession>
<dbReference type="PROSITE" id="PS51585">
    <property type="entry name" value="SAM_MT_TPMT"/>
    <property type="match status" value="1"/>
</dbReference>
<evidence type="ECO:0000256" key="4">
    <source>
        <dbReference type="ARBA" id="ARBA00022691"/>
    </source>
</evidence>
<evidence type="ECO:0000313" key="6">
    <source>
        <dbReference type="Proteomes" id="UP000265427"/>
    </source>
</evidence>
<dbReference type="Gene3D" id="3.40.50.150">
    <property type="entry name" value="Vaccinia Virus protein VP39"/>
    <property type="match status" value="1"/>
</dbReference>
<dbReference type="CDD" id="cd02440">
    <property type="entry name" value="AdoMet_MTases"/>
    <property type="match status" value="1"/>
</dbReference>
<dbReference type="GO" id="GO:0032259">
    <property type="term" value="P:methylation"/>
    <property type="evidence" value="ECO:0007669"/>
    <property type="project" value="UniProtKB-KW"/>
</dbReference>
<evidence type="ECO:0000256" key="2">
    <source>
        <dbReference type="ARBA" id="ARBA00022603"/>
    </source>
</evidence>
<dbReference type="PANTHER" id="PTHR32183:SF11">
    <property type="entry name" value="THIOL METHYLTRANSFERASE 2-RELATED"/>
    <property type="match status" value="1"/>
</dbReference>
<dbReference type="Proteomes" id="UP000265427">
    <property type="component" value="Unassembled WGS sequence"/>
</dbReference>
<evidence type="ECO:0000313" key="5">
    <source>
        <dbReference type="EMBL" id="RHX99874.1"/>
    </source>
</evidence>
<organism evidence="5 6">
    <name type="scientific">Aphanomyces astaci</name>
    <name type="common">Crayfish plague agent</name>
    <dbReference type="NCBI Taxonomy" id="112090"/>
    <lineage>
        <taxon>Eukaryota</taxon>
        <taxon>Sar</taxon>
        <taxon>Stramenopiles</taxon>
        <taxon>Oomycota</taxon>
        <taxon>Saprolegniomycetes</taxon>
        <taxon>Saprolegniales</taxon>
        <taxon>Verrucalvaceae</taxon>
        <taxon>Aphanomyces</taxon>
    </lineage>
</organism>
<evidence type="ECO:0008006" key="7">
    <source>
        <dbReference type="Google" id="ProtNLM"/>
    </source>
</evidence>
<name>A0A397A0J9_APHAT</name>
<comment type="caution">
    <text evidence="5">The sequence shown here is derived from an EMBL/GenBank/DDBJ whole genome shotgun (WGS) entry which is preliminary data.</text>
</comment>
<keyword evidence="4" id="KW-0949">S-adenosyl-L-methionine</keyword>
<dbReference type="InterPro" id="IPR029063">
    <property type="entry name" value="SAM-dependent_MTases_sf"/>
</dbReference>
<dbReference type="VEuPathDB" id="FungiDB:H257_11237"/>
<evidence type="ECO:0000256" key="3">
    <source>
        <dbReference type="ARBA" id="ARBA00022679"/>
    </source>
</evidence>